<evidence type="ECO:0008006" key="12">
    <source>
        <dbReference type="Google" id="ProtNLM"/>
    </source>
</evidence>
<name>A0A381SW47_9ZZZZ</name>
<dbReference type="GO" id="GO:0003677">
    <property type="term" value="F:DNA binding"/>
    <property type="evidence" value="ECO:0007669"/>
    <property type="project" value="UniProtKB-KW"/>
</dbReference>
<keyword evidence="4" id="KW-0159">Chromosome partition</keyword>
<dbReference type="PANTHER" id="PTHR30349">
    <property type="entry name" value="PHAGE INTEGRASE-RELATED"/>
    <property type="match status" value="1"/>
</dbReference>
<keyword evidence="2" id="KW-0963">Cytoplasm</keyword>
<dbReference type="InterPro" id="IPR050090">
    <property type="entry name" value="Tyrosine_recombinase_XerCD"/>
</dbReference>
<dbReference type="InterPro" id="IPR011010">
    <property type="entry name" value="DNA_brk_join_enz"/>
</dbReference>
<dbReference type="AlphaFoldDB" id="A0A381SW47"/>
<evidence type="ECO:0000256" key="7">
    <source>
        <dbReference type="ARBA" id="ARBA00023172"/>
    </source>
</evidence>
<keyword evidence="7" id="KW-0233">DNA recombination</keyword>
<keyword evidence="6" id="KW-0238">DNA-binding</keyword>
<dbReference type="Pfam" id="PF02899">
    <property type="entry name" value="Phage_int_SAM_1"/>
    <property type="match status" value="1"/>
</dbReference>
<dbReference type="Pfam" id="PF00589">
    <property type="entry name" value="Phage_integrase"/>
    <property type="match status" value="1"/>
</dbReference>
<dbReference type="InterPro" id="IPR010998">
    <property type="entry name" value="Integrase_recombinase_N"/>
</dbReference>
<dbReference type="PROSITE" id="PS51900">
    <property type="entry name" value="CB"/>
    <property type="match status" value="1"/>
</dbReference>
<comment type="subcellular location">
    <subcellularLocation>
        <location evidence="1">Cytoplasm</location>
    </subcellularLocation>
</comment>
<evidence type="ECO:0000256" key="6">
    <source>
        <dbReference type="ARBA" id="ARBA00023125"/>
    </source>
</evidence>
<dbReference type="CDD" id="cd00798">
    <property type="entry name" value="INT_XerDC_C"/>
    <property type="match status" value="1"/>
</dbReference>
<feature type="domain" description="Core-binding (CB)" evidence="10">
    <location>
        <begin position="8"/>
        <end position="94"/>
    </location>
</feature>
<evidence type="ECO:0000256" key="8">
    <source>
        <dbReference type="ARBA" id="ARBA00023306"/>
    </source>
</evidence>
<keyword evidence="8" id="KW-0131">Cell cycle</keyword>
<dbReference type="PROSITE" id="PS51898">
    <property type="entry name" value="TYR_RECOMBINASE"/>
    <property type="match status" value="1"/>
</dbReference>
<protein>
    <recommendedName>
        <fullName evidence="12">Tyrosine recombinase XerC</fullName>
    </recommendedName>
</protein>
<feature type="domain" description="Tyr recombinase" evidence="9">
    <location>
        <begin position="115"/>
        <end position="282"/>
    </location>
</feature>
<dbReference type="GO" id="GO:0005737">
    <property type="term" value="C:cytoplasm"/>
    <property type="evidence" value="ECO:0007669"/>
    <property type="project" value="UniProtKB-SubCell"/>
</dbReference>
<dbReference type="GO" id="GO:0015074">
    <property type="term" value="P:DNA integration"/>
    <property type="evidence" value="ECO:0007669"/>
    <property type="project" value="UniProtKB-KW"/>
</dbReference>
<dbReference type="SUPFAM" id="SSF56349">
    <property type="entry name" value="DNA breaking-rejoining enzymes"/>
    <property type="match status" value="1"/>
</dbReference>
<evidence type="ECO:0000256" key="2">
    <source>
        <dbReference type="ARBA" id="ARBA00022490"/>
    </source>
</evidence>
<evidence type="ECO:0000259" key="9">
    <source>
        <dbReference type="PROSITE" id="PS51898"/>
    </source>
</evidence>
<proteinExistence type="predicted"/>
<keyword evidence="3" id="KW-0132">Cell division</keyword>
<organism evidence="11">
    <name type="scientific">marine metagenome</name>
    <dbReference type="NCBI Taxonomy" id="408172"/>
    <lineage>
        <taxon>unclassified sequences</taxon>
        <taxon>metagenomes</taxon>
        <taxon>ecological metagenomes</taxon>
    </lineage>
</organism>
<feature type="non-terminal residue" evidence="11">
    <location>
        <position position="282"/>
    </location>
</feature>
<evidence type="ECO:0000256" key="3">
    <source>
        <dbReference type="ARBA" id="ARBA00022618"/>
    </source>
</evidence>
<reference evidence="11" key="1">
    <citation type="submission" date="2018-05" db="EMBL/GenBank/DDBJ databases">
        <authorList>
            <person name="Lanie J.A."/>
            <person name="Ng W.-L."/>
            <person name="Kazmierczak K.M."/>
            <person name="Andrzejewski T.M."/>
            <person name="Davidsen T.M."/>
            <person name="Wayne K.J."/>
            <person name="Tettelin H."/>
            <person name="Glass J.I."/>
            <person name="Rusch D."/>
            <person name="Podicherti R."/>
            <person name="Tsui H.-C.T."/>
            <person name="Winkler M.E."/>
        </authorList>
    </citation>
    <scope>NUCLEOTIDE SEQUENCE</scope>
</reference>
<dbReference type="PANTHER" id="PTHR30349:SF77">
    <property type="entry name" value="TYROSINE RECOMBINASE XERC"/>
    <property type="match status" value="1"/>
</dbReference>
<accession>A0A381SW47</accession>
<dbReference type="Gene3D" id="1.10.150.130">
    <property type="match status" value="1"/>
</dbReference>
<evidence type="ECO:0000256" key="4">
    <source>
        <dbReference type="ARBA" id="ARBA00022829"/>
    </source>
</evidence>
<dbReference type="GO" id="GO:0051301">
    <property type="term" value="P:cell division"/>
    <property type="evidence" value="ECO:0007669"/>
    <property type="project" value="UniProtKB-KW"/>
</dbReference>
<dbReference type="InterPro" id="IPR002104">
    <property type="entry name" value="Integrase_catalytic"/>
</dbReference>
<dbReference type="GO" id="GO:0007059">
    <property type="term" value="P:chromosome segregation"/>
    <property type="evidence" value="ECO:0007669"/>
    <property type="project" value="UniProtKB-KW"/>
</dbReference>
<dbReference type="InterPro" id="IPR004107">
    <property type="entry name" value="Integrase_SAM-like_N"/>
</dbReference>
<dbReference type="GO" id="GO:0006310">
    <property type="term" value="P:DNA recombination"/>
    <property type="evidence" value="ECO:0007669"/>
    <property type="project" value="UniProtKB-KW"/>
</dbReference>
<gene>
    <name evidence="11" type="ORF">METZ01_LOCUS58417</name>
</gene>
<dbReference type="InterPro" id="IPR044068">
    <property type="entry name" value="CB"/>
</dbReference>
<dbReference type="InterPro" id="IPR013762">
    <property type="entry name" value="Integrase-like_cat_sf"/>
</dbReference>
<evidence type="ECO:0000313" key="11">
    <source>
        <dbReference type="EMBL" id="SVA05563.1"/>
    </source>
</evidence>
<evidence type="ECO:0000259" key="10">
    <source>
        <dbReference type="PROSITE" id="PS51900"/>
    </source>
</evidence>
<keyword evidence="5" id="KW-0229">DNA integration</keyword>
<evidence type="ECO:0000256" key="1">
    <source>
        <dbReference type="ARBA" id="ARBA00004496"/>
    </source>
</evidence>
<dbReference type="EMBL" id="UINC01003352">
    <property type="protein sequence ID" value="SVA05563.1"/>
    <property type="molecule type" value="Genomic_DNA"/>
</dbReference>
<dbReference type="Gene3D" id="1.10.443.10">
    <property type="entry name" value="Intergrase catalytic core"/>
    <property type="match status" value="1"/>
</dbReference>
<sequence length="282" mass="32023">MGYEPTEKDMNSYIEPYLEHMVGYRGLSDATVKTYVQDLGTFMNFLEMTEVGDLRNVDRRTVRGFLVFLADKNYQRSSISRKLSVLRGFYRWLVTEGVLSVDPVPRRSTMKKEVKLPRFLTNDEVVRLIDSPKFGTYSETLRNRDVSLLELVYASGLRVSEVHGLNIGDVDFHSKTVKVIGKGDKERLTLLGTPAKSTLQRYINVDRPKIKNFDKSDSLFLSKQGSRLSIRSIQNLVKKYARLAGLGNEVHTHTLRHSFATHLINGGADLRVVQDLLGHSSP</sequence>
<evidence type="ECO:0000256" key="5">
    <source>
        <dbReference type="ARBA" id="ARBA00022908"/>
    </source>
</evidence>